<evidence type="ECO:0000256" key="1">
    <source>
        <dbReference type="ARBA" id="ARBA00006702"/>
    </source>
</evidence>
<dbReference type="OrthoDB" id="60843at2759"/>
<dbReference type="SMART" id="SM00331">
    <property type="entry name" value="PP2C_SIG"/>
    <property type="match status" value="1"/>
</dbReference>
<dbReference type="EC" id="3.1.3.16" evidence="2"/>
<evidence type="ECO:0000313" key="5">
    <source>
        <dbReference type="Proteomes" id="UP000276133"/>
    </source>
</evidence>
<keyword evidence="2" id="KW-0479">Metal-binding</keyword>
<reference evidence="4 5" key="1">
    <citation type="journal article" date="2018" name="Sci. Rep.">
        <title>Genomic signatures of local adaptation to the degree of environmental predictability in rotifers.</title>
        <authorList>
            <person name="Franch-Gras L."/>
            <person name="Hahn C."/>
            <person name="Garcia-Roger E.M."/>
            <person name="Carmona M.J."/>
            <person name="Serra M."/>
            <person name="Gomez A."/>
        </authorList>
    </citation>
    <scope>NUCLEOTIDE SEQUENCE [LARGE SCALE GENOMIC DNA]</scope>
    <source>
        <strain evidence="4">HYR1</strain>
    </source>
</reference>
<feature type="domain" description="PPM-type phosphatase" evidence="3">
    <location>
        <begin position="142"/>
        <end position="418"/>
    </location>
</feature>
<protein>
    <recommendedName>
        <fullName evidence="2">Protein phosphatase</fullName>
        <ecNumber evidence="2">3.1.3.16</ecNumber>
    </recommendedName>
</protein>
<organism evidence="4 5">
    <name type="scientific">Brachionus plicatilis</name>
    <name type="common">Marine rotifer</name>
    <name type="synonym">Brachionus muelleri</name>
    <dbReference type="NCBI Taxonomy" id="10195"/>
    <lineage>
        <taxon>Eukaryota</taxon>
        <taxon>Metazoa</taxon>
        <taxon>Spiralia</taxon>
        <taxon>Gnathifera</taxon>
        <taxon>Rotifera</taxon>
        <taxon>Eurotatoria</taxon>
        <taxon>Monogononta</taxon>
        <taxon>Pseudotrocha</taxon>
        <taxon>Ploima</taxon>
        <taxon>Brachionidae</taxon>
        <taxon>Brachionus</taxon>
    </lineage>
</organism>
<dbReference type="GO" id="GO:0005739">
    <property type="term" value="C:mitochondrion"/>
    <property type="evidence" value="ECO:0007669"/>
    <property type="project" value="TreeGrafter"/>
</dbReference>
<evidence type="ECO:0000259" key="3">
    <source>
        <dbReference type="PROSITE" id="PS51746"/>
    </source>
</evidence>
<comment type="caution">
    <text evidence="4">The sequence shown here is derived from an EMBL/GenBank/DDBJ whole genome shotgun (WGS) entry which is preliminary data.</text>
</comment>
<sequence>MHTIVLSTSRYGNAASGSNPTSKLGKNLLKTILSRCTNNANFQEKTGSFLDRIRYLLSQTIPAFTTSRLLCSTGAASSPSRLPFCLLGNSFFSSLLPSSYELPLLAIDQDHELNQIQQLHLITAYSGYSKSYLNQKFKTNIRTSRVEASLSGKKRGVIGDDAWFIAKQNRVDVMGVADGVGGWHEIGIDPSKFSSSLMRTCKRLVEQNFELNIDNKTPINLLEQSYSTLLESKNNRLLVGSSTACILMFHHETNFLHTCNLGDSGFCVIRNNKIIHRSQEQQHYFNSPYQIAILPNSSNFEFGEHHVNNQEEESLINDSPDAAISCSIQLDEGDFILLGTDGLWDNLADSHFLSEISKLKKNCLIDELERAANNLARKAIELALDPEYISPFAKAAKKHGIHIRGGKPDDITVLLARVTK</sequence>
<keyword evidence="2" id="KW-0378">Hydrolase</keyword>
<name>A0A3M7S9F1_BRAPC</name>
<dbReference type="Proteomes" id="UP000276133">
    <property type="component" value="Unassembled WGS sequence"/>
</dbReference>
<dbReference type="SMART" id="SM00332">
    <property type="entry name" value="PP2Cc"/>
    <property type="match status" value="1"/>
</dbReference>
<dbReference type="Gene3D" id="3.60.40.10">
    <property type="entry name" value="PPM-type phosphatase domain"/>
    <property type="match status" value="1"/>
</dbReference>
<dbReference type="EMBL" id="REGN01001795">
    <property type="protein sequence ID" value="RNA32446.1"/>
    <property type="molecule type" value="Genomic_DNA"/>
</dbReference>
<dbReference type="PANTHER" id="PTHR12320">
    <property type="entry name" value="PROTEIN PHOSPHATASE 2C"/>
    <property type="match status" value="1"/>
</dbReference>
<comment type="similarity">
    <text evidence="1 2">Belongs to the PP2C family.</text>
</comment>
<evidence type="ECO:0000256" key="2">
    <source>
        <dbReference type="RuleBase" id="RU366020"/>
    </source>
</evidence>
<comment type="cofactor">
    <cofactor evidence="2">
        <name>Mn(2+)</name>
        <dbReference type="ChEBI" id="CHEBI:29035"/>
    </cofactor>
</comment>
<dbReference type="InterPro" id="IPR039123">
    <property type="entry name" value="PPTC7"/>
</dbReference>
<keyword evidence="5" id="KW-1185">Reference proteome</keyword>
<comment type="catalytic activity">
    <reaction evidence="2">
        <text>O-phospho-L-threonyl-[protein] + H2O = L-threonyl-[protein] + phosphate</text>
        <dbReference type="Rhea" id="RHEA:47004"/>
        <dbReference type="Rhea" id="RHEA-COMP:11060"/>
        <dbReference type="Rhea" id="RHEA-COMP:11605"/>
        <dbReference type="ChEBI" id="CHEBI:15377"/>
        <dbReference type="ChEBI" id="CHEBI:30013"/>
        <dbReference type="ChEBI" id="CHEBI:43474"/>
        <dbReference type="ChEBI" id="CHEBI:61977"/>
        <dbReference type="EC" id="3.1.3.16"/>
    </reaction>
</comment>
<keyword evidence="2" id="KW-0460">Magnesium</keyword>
<keyword evidence="2" id="KW-0464">Manganese</keyword>
<evidence type="ECO:0000313" key="4">
    <source>
        <dbReference type="EMBL" id="RNA32446.1"/>
    </source>
</evidence>
<proteinExistence type="inferred from homology"/>
<dbReference type="InterPro" id="IPR036457">
    <property type="entry name" value="PPM-type-like_dom_sf"/>
</dbReference>
<dbReference type="SUPFAM" id="SSF81606">
    <property type="entry name" value="PP2C-like"/>
    <property type="match status" value="1"/>
</dbReference>
<accession>A0A3M7S9F1</accession>
<keyword evidence="2" id="KW-0904">Protein phosphatase</keyword>
<gene>
    <name evidence="4" type="ORF">BpHYR1_004454</name>
</gene>
<dbReference type="GO" id="GO:0046872">
    <property type="term" value="F:metal ion binding"/>
    <property type="evidence" value="ECO:0007669"/>
    <property type="project" value="UniProtKB-UniRule"/>
</dbReference>
<comment type="catalytic activity">
    <reaction evidence="2">
        <text>O-phospho-L-seryl-[protein] + H2O = L-seryl-[protein] + phosphate</text>
        <dbReference type="Rhea" id="RHEA:20629"/>
        <dbReference type="Rhea" id="RHEA-COMP:9863"/>
        <dbReference type="Rhea" id="RHEA-COMP:11604"/>
        <dbReference type="ChEBI" id="CHEBI:15377"/>
        <dbReference type="ChEBI" id="CHEBI:29999"/>
        <dbReference type="ChEBI" id="CHEBI:43474"/>
        <dbReference type="ChEBI" id="CHEBI:83421"/>
        <dbReference type="EC" id="3.1.3.16"/>
    </reaction>
</comment>
<dbReference type="STRING" id="10195.A0A3M7S9F1"/>
<dbReference type="PROSITE" id="PS51746">
    <property type="entry name" value="PPM_2"/>
    <property type="match status" value="1"/>
</dbReference>
<dbReference type="AlphaFoldDB" id="A0A3M7S9F1"/>
<comment type="cofactor">
    <cofactor evidence="2">
        <name>Mg(2+)</name>
        <dbReference type="ChEBI" id="CHEBI:18420"/>
    </cofactor>
</comment>
<dbReference type="PANTHER" id="PTHR12320:SF1">
    <property type="entry name" value="PROTEIN PHOSPHATASE PTC7 HOMOLOG"/>
    <property type="match status" value="1"/>
</dbReference>
<dbReference type="GO" id="GO:0004722">
    <property type="term" value="F:protein serine/threonine phosphatase activity"/>
    <property type="evidence" value="ECO:0007669"/>
    <property type="project" value="UniProtKB-EC"/>
</dbReference>
<dbReference type="Pfam" id="PF13672">
    <property type="entry name" value="PP2C_2"/>
    <property type="match status" value="1"/>
</dbReference>
<dbReference type="InterPro" id="IPR001932">
    <property type="entry name" value="PPM-type_phosphatase-like_dom"/>
</dbReference>